<dbReference type="InterPro" id="IPR036680">
    <property type="entry name" value="SPOR-like_sf"/>
</dbReference>
<keyword evidence="3" id="KW-1185">Reference proteome</keyword>
<dbReference type="PROSITE" id="PS51724">
    <property type="entry name" value="SPOR"/>
    <property type="match status" value="1"/>
</dbReference>
<dbReference type="RefSeq" id="WP_211537653.1">
    <property type="nucleotide sequence ID" value="NZ_JAGSSV010000039.1"/>
</dbReference>
<name>A0ABS5HF45_9GAMM</name>
<sequence length="128" mass="14257">MPLQGVPWYGQGDVWFKYSMKGSAKAIDIILDKCGIGASQEKSNLVSQRLPKNGDWTLLIATFKSLENASKLIEKLNAYGHPAYLKTKDNLFIVNVGAGILRKDAELFKEKIKDEFSLNGIVAMYSEN</sequence>
<evidence type="ECO:0000313" key="2">
    <source>
        <dbReference type="EMBL" id="MBR7890246.1"/>
    </source>
</evidence>
<evidence type="ECO:0000313" key="3">
    <source>
        <dbReference type="Proteomes" id="UP000679722"/>
    </source>
</evidence>
<feature type="domain" description="SPOR" evidence="1">
    <location>
        <begin position="50"/>
        <end position="125"/>
    </location>
</feature>
<organism evidence="2 3">
    <name type="scientific">Marinomonas vulgaris</name>
    <dbReference type="NCBI Taxonomy" id="2823372"/>
    <lineage>
        <taxon>Bacteria</taxon>
        <taxon>Pseudomonadati</taxon>
        <taxon>Pseudomonadota</taxon>
        <taxon>Gammaproteobacteria</taxon>
        <taxon>Oceanospirillales</taxon>
        <taxon>Oceanospirillaceae</taxon>
        <taxon>Marinomonas</taxon>
    </lineage>
</organism>
<proteinExistence type="predicted"/>
<reference evidence="2 3" key="1">
    <citation type="submission" date="2021-04" db="EMBL/GenBank/DDBJ databases">
        <authorList>
            <person name="Sun C."/>
        </authorList>
    </citation>
    <scope>NUCLEOTIDE SEQUENCE [LARGE SCALE GENOMIC DNA]</scope>
    <source>
        <strain evidence="2 3">A79</strain>
    </source>
</reference>
<dbReference type="Pfam" id="PF05036">
    <property type="entry name" value="SPOR"/>
    <property type="match status" value="1"/>
</dbReference>
<dbReference type="InterPro" id="IPR007730">
    <property type="entry name" value="SPOR-like_dom"/>
</dbReference>
<reference evidence="3" key="2">
    <citation type="submission" date="2023-07" db="EMBL/GenBank/DDBJ databases">
        <title>Marinomonas vulgaris A79, complete genome.</title>
        <authorList>
            <person name="Ying J.-J."/>
        </authorList>
    </citation>
    <scope>NUCLEOTIDE SEQUENCE [LARGE SCALE GENOMIC DNA]</scope>
    <source>
        <strain evidence="3">A79</strain>
    </source>
</reference>
<gene>
    <name evidence="2" type="ORF">J9B83_15195</name>
</gene>
<dbReference type="Gene3D" id="3.30.70.1070">
    <property type="entry name" value="Sporulation related repeat"/>
    <property type="match status" value="1"/>
</dbReference>
<protein>
    <submittedName>
        <fullName evidence="2">SPOR domain-containing protein</fullName>
    </submittedName>
</protein>
<dbReference type="SUPFAM" id="SSF110997">
    <property type="entry name" value="Sporulation related repeat"/>
    <property type="match status" value="1"/>
</dbReference>
<dbReference type="Proteomes" id="UP000679722">
    <property type="component" value="Unassembled WGS sequence"/>
</dbReference>
<evidence type="ECO:0000259" key="1">
    <source>
        <dbReference type="PROSITE" id="PS51724"/>
    </source>
</evidence>
<comment type="caution">
    <text evidence="2">The sequence shown here is derived from an EMBL/GenBank/DDBJ whole genome shotgun (WGS) entry which is preliminary data.</text>
</comment>
<accession>A0ABS5HF45</accession>
<dbReference type="EMBL" id="JAGSSV010000039">
    <property type="protein sequence ID" value="MBR7890246.1"/>
    <property type="molecule type" value="Genomic_DNA"/>
</dbReference>